<dbReference type="VEuPathDB" id="FungiDB:RhiirA1_469843"/>
<proteinExistence type="predicted"/>
<dbReference type="VEuPathDB" id="FungiDB:RhiirFUN_014019"/>
<name>A0A2N0R794_9GLOM</name>
<dbReference type="Proteomes" id="UP000232688">
    <property type="component" value="Unassembled WGS sequence"/>
</dbReference>
<evidence type="ECO:0008006" key="4">
    <source>
        <dbReference type="Google" id="ProtNLM"/>
    </source>
</evidence>
<dbReference type="Gene3D" id="3.80.10.10">
    <property type="entry name" value="Ribonuclease Inhibitor"/>
    <property type="match status" value="1"/>
</dbReference>
<dbReference type="EMBL" id="LLXH01001388">
    <property type="protein sequence ID" value="PKC59168.1"/>
    <property type="molecule type" value="Genomic_DNA"/>
</dbReference>
<accession>A0A2N0R794</accession>
<dbReference type="VEuPathDB" id="FungiDB:RhiirFUN_008067"/>
<organism evidence="2 3">
    <name type="scientific">Rhizophagus irregularis</name>
    <dbReference type="NCBI Taxonomy" id="588596"/>
    <lineage>
        <taxon>Eukaryota</taxon>
        <taxon>Fungi</taxon>
        <taxon>Fungi incertae sedis</taxon>
        <taxon>Mucoromycota</taxon>
        <taxon>Glomeromycotina</taxon>
        <taxon>Glomeromycetes</taxon>
        <taxon>Glomerales</taxon>
        <taxon>Glomeraceae</taxon>
        <taxon>Rhizophagus</taxon>
    </lineage>
</organism>
<sequence length="443" mass="51552">MFQRIGNIIKISINLSIKKANNTGSLEAIAKHCPKIEEFSTYFEQKDFIHVKSLLLNCRNLSSIMLNKSLVKISISGKWKYSTKAFERIFESCRKRTLNFFGIIDLNKINKRWCLLVVPILWEKHTWDFYHEAEKKFYNMTLSSLSSSSKQFLKCKNIKEIDLYTSQPLSLFLGASTFFYNVNKLSITINNSGLISLIDSQKNLKIVSIYPDSKAGTCKELGKVLGRKVNTINDFNLYLINIIPLISLVNLKILLIYNFELYDIDSIVIRRFRQYLENSKFSNLQILDVYGLSCFKELSTLIKNTEENLLEISIITKYVSTKNLEIFIKSIANNCPKVRDLSIKFDSIYYENDIIGDEILNYLIDYSPKSLNELILCGNLKYSIDTFERFLESCRNHKLILFGIIYEIFITDNHVAIARKYVNEGVIDEFKILYPSHTFHSYF</sequence>
<dbReference type="InterPro" id="IPR032675">
    <property type="entry name" value="LRR_dom_sf"/>
</dbReference>
<comment type="caution">
    <text evidence="2">The sequence shown here is derived from an EMBL/GenBank/DDBJ whole genome shotgun (WGS) entry which is preliminary data.</text>
</comment>
<feature type="transmembrane region" description="Helical" evidence="1">
    <location>
        <begin position="237"/>
        <end position="257"/>
    </location>
</feature>
<keyword evidence="1" id="KW-1133">Transmembrane helix</keyword>
<gene>
    <name evidence="2" type="ORF">RhiirA1_469843</name>
</gene>
<evidence type="ECO:0000313" key="3">
    <source>
        <dbReference type="Proteomes" id="UP000232688"/>
    </source>
</evidence>
<reference evidence="2 3" key="2">
    <citation type="submission" date="2017-10" db="EMBL/GenBank/DDBJ databases">
        <title>Genome analyses suggest a sexual origin of heterokaryosis in a supposedly ancient asexual fungus.</title>
        <authorList>
            <person name="Corradi N."/>
            <person name="Sedzielewska K."/>
            <person name="Noel J."/>
            <person name="Charron P."/>
            <person name="Farinelli L."/>
            <person name="Marton T."/>
            <person name="Kruger M."/>
            <person name="Pelin A."/>
            <person name="Brachmann A."/>
            <person name="Corradi N."/>
        </authorList>
    </citation>
    <scope>NUCLEOTIDE SEQUENCE [LARGE SCALE GENOMIC DNA]</scope>
    <source>
        <strain evidence="2 3">A1</strain>
    </source>
</reference>
<keyword evidence="1" id="KW-0472">Membrane</keyword>
<dbReference type="VEuPathDB" id="FungiDB:FUN_009297"/>
<evidence type="ECO:0000256" key="1">
    <source>
        <dbReference type="SAM" id="Phobius"/>
    </source>
</evidence>
<protein>
    <recommendedName>
        <fullName evidence="4">F-box domain-containing protein</fullName>
    </recommendedName>
</protein>
<dbReference type="AlphaFoldDB" id="A0A2N0R794"/>
<keyword evidence="1" id="KW-0812">Transmembrane</keyword>
<reference evidence="2 3" key="1">
    <citation type="submission" date="2017-10" db="EMBL/GenBank/DDBJ databases">
        <title>Extensive intraspecific genome diversity in a model arbuscular mycorrhizal fungus.</title>
        <authorList>
            <person name="Chen E.C.H."/>
            <person name="Morin E."/>
            <person name="Baudet D."/>
            <person name="Noel J."/>
            <person name="Ndikumana S."/>
            <person name="Charron P."/>
            <person name="St-Onge C."/>
            <person name="Giorgi J."/>
            <person name="Grigoriev I.V."/>
            <person name="Roux C."/>
            <person name="Martin F.M."/>
            <person name="Corradi N."/>
        </authorList>
    </citation>
    <scope>NUCLEOTIDE SEQUENCE [LARGE SCALE GENOMIC DNA]</scope>
    <source>
        <strain evidence="2 3">A1</strain>
    </source>
</reference>
<evidence type="ECO:0000313" key="2">
    <source>
        <dbReference type="EMBL" id="PKC59168.1"/>
    </source>
</evidence>